<dbReference type="RefSeq" id="WP_012550408.1">
    <property type="nucleotide sequence ID" value="NZ_CAWMPN010000008.1"/>
</dbReference>
<dbReference type="OrthoDB" id="6687905at2"/>
<accession>A0A1B9NZJ4</accession>
<evidence type="ECO:0000313" key="2">
    <source>
        <dbReference type="Proteomes" id="UP000093523"/>
    </source>
</evidence>
<dbReference type="InterPro" id="IPR021334">
    <property type="entry name" value="DUF2947"/>
</dbReference>
<evidence type="ECO:0008006" key="3">
    <source>
        <dbReference type="Google" id="ProtNLM"/>
    </source>
</evidence>
<sequence>MSYLPLDEYNRKWIFTHQSMPVNDELLPLIKPFTQAESAQVWNNFISANSPTADHFDSKEWPMKKTSWVNEIDWQHRWDSDNESLPDEVLEFIDWSDDVTVYFCYEKYNLIETSWGTFKKTWKNFLFYDDLPMLIGKKKSQALWFNSKGKVKLGSRG</sequence>
<dbReference type="EMBL" id="MAJU01000008">
    <property type="protein sequence ID" value="OCH21526.1"/>
    <property type="molecule type" value="Genomic_DNA"/>
</dbReference>
<name>A0A1B9NZJ4_ALILO</name>
<organism evidence="1 2">
    <name type="scientific">Aliivibrio logei</name>
    <name type="common">Vibrio logei</name>
    <dbReference type="NCBI Taxonomy" id="688"/>
    <lineage>
        <taxon>Bacteria</taxon>
        <taxon>Pseudomonadati</taxon>
        <taxon>Pseudomonadota</taxon>
        <taxon>Gammaproteobacteria</taxon>
        <taxon>Vibrionales</taxon>
        <taxon>Vibrionaceae</taxon>
        <taxon>Aliivibrio</taxon>
    </lineage>
</organism>
<dbReference type="Proteomes" id="UP000093523">
    <property type="component" value="Unassembled WGS sequence"/>
</dbReference>
<protein>
    <recommendedName>
        <fullName evidence="3">DUF2947 domain-containing protein</fullName>
    </recommendedName>
</protein>
<dbReference type="Pfam" id="PF11163">
    <property type="entry name" value="DUF2947"/>
    <property type="match status" value="1"/>
</dbReference>
<dbReference type="STRING" id="688.A6E04_06560"/>
<evidence type="ECO:0000313" key="1">
    <source>
        <dbReference type="EMBL" id="OCH21526.1"/>
    </source>
</evidence>
<reference evidence="1 2" key="1">
    <citation type="submission" date="2016-06" db="EMBL/GenBank/DDBJ databases">
        <authorList>
            <person name="Kjaerup R.B."/>
            <person name="Dalgaard T.S."/>
            <person name="Juul-Madsen H.R."/>
        </authorList>
    </citation>
    <scope>NUCLEOTIDE SEQUENCE [LARGE SCALE GENOMIC DNA]</scope>
    <source>
        <strain evidence="1 2">1S159</strain>
    </source>
</reference>
<comment type="caution">
    <text evidence="1">The sequence shown here is derived from an EMBL/GenBank/DDBJ whole genome shotgun (WGS) entry which is preliminary data.</text>
</comment>
<dbReference type="AlphaFoldDB" id="A0A1B9NZJ4"/>
<gene>
    <name evidence="1" type="ORF">A6E04_06560</name>
</gene>
<proteinExistence type="predicted"/>